<feature type="region of interest" description="Disordered" evidence="1">
    <location>
        <begin position="207"/>
        <end position="240"/>
    </location>
</feature>
<sequence length="464" mass="51684">MGFHLHFIDLHYIDYYQFLLIMIKEVPPSSLTENSYQPDSQISRKRRVGKACDSCRLKKTKCSGKQPCEKCTADNKICIYTERKKSRDKVYSYDYVEMMEKRLCVLRKALLKLCEIVRTDDTDEMTTFKQGLEVEESSKGDVALSINNVVSLLINKQELDHDLGMQNEFFTRIEAAERLALKTEDPSEKKGNKLKRRRCRKSLKLPKRERSDLSIDTEAEKSHFSKVVTPSTTSTSNFSVPRFAASTSGSTLSTGSSGSDSINSLASPTESLFSDSLFSFNSETMLSPQLNKISEDETPENSLMDLNMDLSPFDSGAQFATAAMNGYFSTSGKTSANETSDELTGEGSLSGFSTMSANSFQQQTKSSSPSSFGDASSIVLKNLVTDNYSNQAVISPRELSFFDTTSTPADIPNSMRKTVSPLRHNFVHGHSHHSFSINPHPYLMGSDAKPDTPLEFSIHSKELN</sequence>
<dbReference type="PROSITE" id="PS50048">
    <property type="entry name" value="ZN2_CY6_FUNGAL_2"/>
    <property type="match status" value="1"/>
</dbReference>
<dbReference type="CDD" id="cd00067">
    <property type="entry name" value="GAL4"/>
    <property type="match status" value="1"/>
</dbReference>
<dbReference type="InterPro" id="IPR001138">
    <property type="entry name" value="Zn2Cys6_DnaBD"/>
</dbReference>
<evidence type="ECO:0000259" key="2">
    <source>
        <dbReference type="PROSITE" id="PS50048"/>
    </source>
</evidence>
<dbReference type="OrthoDB" id="5600212at2759"/>
<dbReference type="GO" id="GO:0000981">
    <property type="term" value="F:DNA-binding transcription factor activity, RNA polymerase II-specific"/>
    <property type="evidence" value="ECO:0007669"/>
    <property type="project" value="InterPro"/>
</dbReference>
<evidence type="ECO:0000256" key="1">
    <source>
        <dbReference type="SAM" id="MobiDB-lite"/>
    </source>
</evidence>
<feature type="region of interest" description="Disordered" evidence="1">
    <location>
        <begin position="331"/>
        <end position="350"/>
    </location>
</feature>
<dbReference type="PANTHER" id="PTHR47655:SF3">
    <property type="entry name" value="ZN(II)2CYS6 TRANSCRIPTION FACTOR (EUROFUNG)"/>
    <property type="match status" value="1"/>
</dbReference>
<dbReference type="InterPro" id="IPR052783">
    <property type="entry name" value="Metabolic/Drug-Res_Regulator"/>
</dbReference>
<dbReference type="InterPro" id="IPR036864">
    <property type="entry name" value="Zn2-C6_fun-type_DNA-bd_sf"/>
</dbReference>
<evidence type="ECO:0000313" key="4">
    <source>
        <dbReference type="Proteomes" id="UP000662931"/>
    </source>
</evidence>
<dbReference type="EMBL" id="CP064812">
    <property type="protein sequence ID" value="QPG74466.1"/>
    <property type="molecule type" value="Genomic_DNA"/>
</dbReference>
<dbReference type="Gene3D" id="4.10.240.10">
    <property type="entry name" value="Zn(2)-C6 fungal-type DNA-binding domain"/>
    <property type="match status" value="1"/>
</dbReference>
<dbReference type="RefSeq" id="XP_038778031.1">
    <property type="nucleotide sequence ID" value="XM_038922103.1"/>
</dbReference>
<dbReference type="GO" id="GO:0008270">
    <property type="term" value="F:zinc ion binding"/>
    <property type="evidence" value="ECO:0007669"/>
    <property type="project" value="InterPro"/>
</dbReference>
<feature type="domain" description="Zn(2)-C6 fungal-type" evidence="2">
    <location>
        <begin position="51"/>
        <end position="80"/>
    </location>
</feature>
<accession>A0A875RZ79</accession>
<dbReference type="AlphaFoldDB" id="A0A875RZ79"/>
<keyword evidence="4" id="KW-1185">Reference proteome</keyword>
<dbReference type="PANTHER" id="PTHR47655">
    <property type="entry name" value="QUINIC ACID UTILIZATION ACTIVATOR"/>
    <property type="match status" value="1"/>
</dbReference>
<gene>
    <name evidence="3" type="ORF">FOA43_001796</name>
</gene>
<dbReference type="KEGG" id="bnn:FOA43_001796"/>
<dbReference type="Pfam" id="PF00172">
    <property type="entry name" value="Zn_clus"/>
    <property type="match status" value="1"/>
</dbReference>
<name>A0A875RZ79_EENNA</name>
<dbReference type="SMART" id="SM00066">
    <property type="entry name" value="GAL4"/>
    <property type="match status" value="1"/>
</dbReference>
<protein>
    <recommendedName>
        <fullName evidence="2">Zn(2)-C6 fungal-type domain-containing protein</fullName>
    </recommendedName>
</protein>
<evidence type="ECO:0000313" key="3">
    <source>
        <dbReference type="EMBL" id="QPG74466.1"/>
    </source>
</evidence>
<reference evidence="3" key="1">
    <citation type="submission" date="2020-10" db="EMBL/GenBank/DDBJ databases">
        <authorList>
            <person name="Roach M.J.R."/>
        </authorList>
    </citation>
    <scope>NUCLEOTIDE SEQUENCE</scope>
    <source>
        <strain evidence="3">CBS 1945</strain>
    </source>
</reference>
<organism evidence="3 4">
    <name type="scientific">Eeniella nana</name>
    <name type="common">Yeast</name>
    <name type="synonym">Brettanomyces nanus</name>
    <dbReference type="NCBI Taxonomy" id="13502"/>
    <lineage>
        <taxon>Eukaryota</taxon>
        <taxon>Fungi</taxon>
        <taxon>Dikarya</taxon>
        <taxon>Ascomycota</taxon>
        <taxon>Saccharomycotina</taxon>
        <taxon>Pichiomycetes</taxon>
        <taxon>Pichiales</taxon>
        <taxon>Pichiaceae</taxon>
        <taxon>Brettanomyces</taxon>
    </lineage>
</organism>
<dbReference type="Proteomes" id="UP000662931">
    <property type="component" value="Chromosome 1"/>
</dbReference>
<feature type="compositionally biased region" description="Basic and acidic residues" evidence="1">
    <location>
        <begin position="207"/>
        <end position="223"/>
    </location>
</feature>
<dbReference type="GeneID" id="62195197"/>
<proteinExistence type="predicted"/>
<dbReference type="PROSITE" id="PS00463">
    <property type="entry name" value="ZN2_CY6_FUNGAL_1"/>
    <property type="match status" value="1"/>
</dbReference>
<dbReference type="SUPFAM" id="SSF57701">
    <property type="entry name" value="Zn2/Cys6 DNA-binding domain"/>
    <property type="match status" value="1"/>
</dbReference>
<feature type="compositionally biased region" description="Low complexity" evidence="1">
    <location>
        <begin position="225"/>
        <end position="240"/>
    </location>
</feature>